<feature type="domain" description="C2H2-type" evidence="9">
    <location>
        <begin position="375"/>
        <end position="400"/>
    </location>
</feature>
<evidence type="ECO:0000256" key="8">
    <source>
        <dbReference type="PROSITE-ProRule" id="PRU00042"/>
    </source>
</evidence>
<evidence type="ECO:0000256" key="6">
    <source>
        <dbReference type="ARBA" id="ARBA00023242"/>
    </source>
</evidence>
<dbReference type="EMBL" id="JAHWGI010001440">
    <property type="protein sequence ID" value="KAK3932839.1"/>
    <property type="molecule type" value="Genomic_DNA"/>
</dbReference>
<feature type="domain" description="C2H2-type" evidence="9">
    <location>
        <begin position="334"/>
        <end position="361"/>
    </location>
</feature>
<dbReference type="InterPro" id="IPR013087">
    <property type="entry name" value="Znf_C2H2_type"/>
</dbReference>
<reference evidence="10" key="1">
    <citation type="submission" date="2021-07" db="EMBL/GenBank/DDBJ databases">
        <authorList>
            <person name="Catto M.A."/>
            <person name="Jacobson A."/>
            <person name="Kennedy G."/>
            <person name="Labadie P."/>
            <person name="Hunt B.G."/>
            <person name="Srinivasan R."/>
        </authorList>
    </citation>
    <scope>NUCLEOTIDE SEQUENCE</scope>
    <source>
        <strain evidence="10">PL_HMW_Pooled</strain>
        <tissue evidence="10">Head</tissue>
    </source>
</reference>
<evidence type="ECO:0000256" key="1">
    <source>
        <dbReference type="ARBA" id="ARBA00004123"/>
    </source>
</evidence>
<feature type="domain" description="C2H2-type" evidence="9">
    <location>
        <begin position="125"/>
        <end position="152"/>
    </location>
</feature>
<dbReference type="AlphaFoldDB" id="A0AAE1LWN0"/>
<dbReference type="FunFam" id="3.30.160.60:FF:000446">
    <property type="entry name" value="Zinc finger protein"/>
    <property type="match status" value="1"/>
</dbReference>
<dbReference type="PROSITE" id="PS00028">
    <property type="entry name" value="ZINC_FINGER_C2H2_1"/>
    <property type="match status" value="9"/>
</dbReference>
<dbReference type="PROSITE" id="PS50157">
    <property type="entry name" value="ZINC_FINGER_C2H2_2"/>
    <property type="match status" value="8"/>
</dbReference>
<feature type="domain" description="C2H2-type" evidence="9">
    <location>
        <begin position="249"/>
        <end position="276"/>
    </location>
</feature>
<dbReference type="InterPro" id="IPR036236">
    <property type="entry name" value="Znf_C2H2_sf"/>
</dbReference>
<keyword evidence="5" id="KW-0862">Zinc</keyword>
<evidence type="ECO:0000256" key="7">
    <source>
        <dbReference type="ARBA" id="ARBA00068876"/>
    </source>
</evidence>
<dbReference type="GO" id="GO:0008270">
    <property type="term" value="F:zinc ion binding"/>
    <property type="evidence" value="ECO:0007669"/>
    <property type="project" value="UniProtKB-KW"/>
</dbReference>
<organism evidence="10 11">
    <name type="scientific">Frankliniella fusca</name>
    <dbReference type="NCBI Taxonomy" id="407009"/>
    <lineage>
        <taxon>Eukaryota</taxon>
        <taxon>Metazoa</taxon>
        <taxon>Ecdysozoa</taxon>
        <taxon>Arthropoda</taxon>
        <taxon>Hexapoda</taxon>
        <taxon>Insecta</taxon>
        <taxon>Pterygota</taxon>
        <taxon>Neoptera</taxon>
        <taxon>Paraneoptera</taxon>
        <taxon>Thysanoptera</taxon>
        <taxon>Terebrantia</taxon>
        <taxon>Thripoidea</taxon>
        <taxon>Thripidae</taxon>
        <taxon>Frankliniella</taxon>
    </lineage>
</organism>
<dbReference type="Gene3D" id="3.30.160.60">
    <property type="entry name" value="Classic Zinc Finger"/>
    <property type="match status" value="7"/>
</dbReference>
<dbReference type="PANTHER" id="PTHR24393:SF34">
    <property type="entry name" value="PR_SET DOMAIN 13"/>
    <property type="match status" value="1"/>
</dbReference>
<dbReference type="SMART" id="SM00355">
    <property type="entry name" value="ZnF_C2H2"/>
    <property type="match status" value="9"/>
</dbReference>
<protein>
    <recommendedName>
        <fullName evidence="7">Zinc finger protein 865</fullName>
    </recommendedName>
</protein>
<keyword evidence="11" id="KW-1185">Reference proteome</keyword>
<evidence type="ECO:0000313" key="10">
    <source>
        <dbReference type="EMBL" id="KAK3932839.1"/>
    </source>
</evidence>
<accession>A0AAE1LWN0</accession>
<evidence type="ECO:0000256" key="5">
    <source>
        <dbReference type="ARBA" id="ARBA00022833"/>
    </source>
</evidence>
<dbReference type="Proteomes" id="UP001219518">
    <property type="component" value="Unassembled WGS sequence"/>
</dbReference>
<dbReference type="Pfam" id="PF13912">
    <property type="entry name" value="zf-C2H2_6"/>
    <property type="match status" value="1"/>
</dbReference>
<feature type="domain" description="C2H2-type" evidence="9">
    <location>
        <begin position="306"/>
        <end position="333"/>
    </location>
</feature>
<sequence>MHQHQSTMCKGNEKSFIEDFERDAGANSNFRPLQCSQCPARFKSYSLLRRHLIRSHEEVLMHGCTDCLQMFTSLFELQEHRRTAHINGCGDLLKKSFDCTECPETFERRSDWLRHFRTHRGSRPYKCTECGKTFLESGDLRSHLIDHSKEMCDSSSDNSNDSCYSMSDEVDDDSANGFFDDSLRSGSPLKTLEELSDQISIDLPEEANDEIDAFSDFTDNFPDDLSDGGFSELSVTLRHLYQRKNARPHKCPMCRLRFRQINHLLTHLDTHLPNRPYKCSECNQSFKRQEHLRRHAVTHTQREMPFKCTQCSESFISANFLGRHMRIHGGSNPYACHLCEFRFKSPSSLEKHLKVHDPSKKYFKTPGEGPRRRLFKCTVCLLKFQKRKALMQHLLGHLDR</sequence>
<keyword evidence="6" id="KW-0539">Nucleus</keyword>
<dbReference type="GO" id="GO:0001228">
    <property type="term" value="F:DNA-binding transcription activator activity, RNA polymerase II-specific"/>
    <property type="evidence" value="ECO:0007669"/>
    <property type="project" value="TreeGrafter"/>
</dbReference>
<name>A0AAE1LWN0_9NEOP</name>
<evidence type="ECO:0000256" key="4">
    <source>
        <dbReference type="ARBA" id="ARBA00022771"/>
    </source>
</evidence>
<dbReference type="FunFam" id="3.30.160.60:FF:002343">
    <property type="entry name" value="Zinc finger protein 33A"/>
    <property type="match status" value="1"/>
</dbReference>
<evidence type="ECO:0000313" key="11">
    <source>
        <dbReference type="Proteomes" id="UP001219518"/>
    </source>
</evidence>
<proteinExistence type="predicted"/>
<dbReference type="GO" id="GO:0005634">
    <property type="term" value="C:nucleus"/>
    <property type="evidence" value="ECO:0007669"/>
    <property type="project" value="UniProtKB-SubCell"/>
</dbReference>
<dbReference type="SUPFAM" id="SSF57667">
    <property type="entry name" value="beta-beta-alpha zinc fingers"/>
    <property type="match status" value="4"/>
</dbReference>
<gene>
    <name evidence="10" type="ORF">KUF71_014816</name>
</gene>
<feature type="domain" description="C2H2-type" evidence="9">
    <location>
        <begin position="62"/>
        <end position="85"/>
    </location>
</feature>
<keyword evidence="4 8" id="KW-0863">Zinc-finger</keyword>
<keyword evidence="2" id="KW-0479">Metal-binding</keyword>
<reference evidence="10" key="2">
    <citation type="journal article" date="2023" name="BMC Genomics">
        <title>Pest status, molecular evolution, and epigenetic factors derived from the genome assembly of Frankliniella fusca, a thysanopteran phytovirus vector.</title>
        <authorList>
            <person name="Catto M.A."/>
            <person name="Labadie P.E."/>
            <person name="Jacobson A.L."/>
            <person name="Kennedy G.G."/>
            <person name="Srinivasan R."/>
            <person name="Hunt B.G."/>
        </authorList>
    </citation>
    <scope>NUCLEOTIDE SEQUENCE</scope>
    <source>
        <strain evidence="10">PL_HMW_Pooled</strain>
    </source>
</reference>
<evidence type="ECO:0000256" key="3">
    <source>
        <dbReference type="ARBA" id="ARBA00022737"/>
    </source>
</evidence>
<dbReference type="GO" id="GO:0000978">
    <property type="term" value="F:RNA polymerase II cis-regulatory region sequence-specific DNA binding"/>
    <property type="evidence" value="ECO:0007669"/>
    <property type="project" value="TreeGrafter"/>
</dbReference>
<comment type="caution">
    <text evidence="10">The sequence shown here is derived from an EMBL/GenBank/DDBJ whole genome shotgun (WGS) entry which is preliminary data.</text>
</comment>
<evidence type="ECO:0000256" key="2">
    <source>
        <dbReference type="ARBA" id="ARBA00022723"/>
    </source>
</evidence>
<comment type="subcellular location">
    <subcellularLocation>
        <location evidence="1">Nucleus</location>
    </subcellularLocation>
</comment>
<keyword evidence="3" id="KW-0677">Repeat</keyword>
<evidence type="ECO:0000259" key="9">
    <source>
        <dbReference type="PROSITE" id="PS50157"/>
    </source>
</evidence>
<dbReference type="PANTHER" id="PTHR24393">
    <property type="entry name" value="ZINC FINGER PROTEIN"/>
    <property type="match status" value="1"/>
</dbReference>
<dbReference type="FunFam" id="3.30.160.60:FF:000145">
    <property type="entry name" value="Zinc finger protein 574"/>
    <property type="match status" value="1"/>
</dbReference>
<dbReference type="FunFam" id="3.30.160.60:FF:000100">
    <property type="entry name" value="Zinc finger 45-like"/>
    <property type="match status" value="1"/>
</dbReference>
<dbReference type="Pfam" id="PF00096">
    <property type="entry name" value="zf-C2H2"/>
    <property type="match status" value="6"/>
</dbReference>
<feature type="domain" description="C2H2-type" evidence="9">
    <location>
        <begin position="277"/>
        <end position="304"/>
    </location>
</feature>
<feature type="domain" description="C2H2-type" evidence="9">
    <location>
        <begin position="97"/>
        <end position="124"/>
    </location>
</feature>